<evidence type="ECO:0000313" key="2">
    <source>
        <dbReference type="Proteomes" id="UP001358586"/>
    </source>
</evidence>
<protein>
    <submittedName>
        <fullName evidence="1">Uncharacterized protein</fullName>
    </submittedName>
</protein>
<reference evidence="1 2" key="1">
    <citation type="submission" date="2023-03" db="EMBL/GenBank/DDBJ databases">
        <title>WGS of Gossypium arboreum.</title>
        <authorList>
            <person name="Yu D."/>
        </authorList>
    </citation>
    <scope>NUCLEOTIDE SEQUENCE [LARGE SCALE GENOMIC DNA]</scope>
    <source>
        <tissue evidence="1">Leaf</tissue>
    </source>
</reference>
<accession>A0ABR0R372</accession>
<gene>
    <name evidence="1" type="ORF">PVK06_002296</name>
</gene>
<dbReference type="PANTHER" id="PTHR32108">
    <property type="entry name" value="DNA-DIRECTED RNA POLYMERASE SUBUNIT ALPHA"/>
    <property type="match status" value="1"/>
</dbReference>
<organism evidence="1 2">
    <name type="scientific">Gossypium arboreum</name>
    <name type="common">Tree cotton</name>
    <name type="synonym">Gossypium nanking</name>
    <dbReference type="NCBI Taxonomy" id="29729"/>
    <lineage>
        <taxon>Eukaryota</taxon>
        <taxon>Viridiplantae</taxon>
        <taxon>Streptophyta</taxon>
        <taxon>Embryophyta</taxon>
        <taxon>Tracheophyta</taxon>
        <taxon>Spermatophyta</taxon>
        <taxon>Magnoliopsida</taxon>
        <taxon>eudicotyledons</taxon>
        <taxon>Gunneridae</taxon>
        <taxon>Pentapetalae</taxon>
        <taxon>rosids</taxon>
        <taxon>malvids</taxon>
        <taxon>Malvales</taxon>
        <taxon>Malvaceae</taxon>
        <taxon>Malvoideae</taxon>
        <taxon>Gossypium</taxon>
    </lineage>
</organism>
<evidence type="ECO:0000313" key="1">
    <source>
        <dbReference type="EMBL" id="KAK5846030.1"/>
    </source>
</evidence>
<comment type="caution">
    <text evidence="1">The sequence shown here is derived from an EMBL/GenBank/DDBJ whole genome shotgun (WGS) entry which is preliminary data.</text>
</comment>
<sequence>MGVVKFDGAPSVGNLLPNHTDNRVNAIIENVGKRIKLTVAEVKTPLMGVWRKMVERGLIMQDLGSKLREVRNMSSMGRKAMRFRDVMNSGS</sequence>
<dbReference type="PANTHER" id="PTHR32108:SF5">
    <property type="entry name" value="DYNACTIN SUBUNIT 1-LIKE"/>
    <property type="match status" value="1"/>
</dbReference>
<name>A0ABR0R372_GOSAR</name>
<proteinExistence type="predicted"/>
<dbReference type="Proteomes" id="UP001358586">
    <property type="component" value="Chromosome 1"/>
</dbReference>
<dbReference type="EMBL" id="JARKNE010000001">
    <property type="protein sequence ID" value="KAK5846030.1"/>
    <property type="molecule type" value="Genomic_DNA"/>
</dbReference>
<keyword evidence="2" id="KW-1185">Reference proteome</keyword>